<sequence>MKGSNTMLGFFIKENEEEIERNMMKSRTHKIEMTSFAVKLQPHCCHFMAVSFHHFCKFECHNSNQNSNSNKSQVFSVFEKFKALVEKQSACQLKTLRSDNDKEYTSSEFDKFYEDASIVHQLIVPYTPQQNGVAERKNKTIMVMARCILYEKKLPMNFWVEAVNTAVYLLNGLPTKAIKGMTPIEVGTKLDVKAKPGIFVRYATESKCYRIYNMATKKVIVHRDADQNLIDDLEVAGIDAYQDTPVLKSRKLLSIYEKCNMAMLEPGVDYGNTFAPVARHDTINLLLALSTCMGWKLYHMDVKIDSFLVQQGFVRSENEPTLYVKVSKGEFSTQMTANHDAKLLISLYVDDLLITGSNLQSLQYFKFEMMKEFEMSDLGQMSYFLGMEITQMDGGIFVSYQKYALNVLKKFNMGTCKFVYTPLVQNEKMMNDDGSNKVDASIFRSLVGSLLFLTTTKPDLMFSASLLSRFMHSPSQVHYNAAKRVLRYLKEIADYGLMLKKSNVCVLKGYADSDWDVVAQSTAEIEYIAAAEATNHSTWICKMLTNMGYKQIQPCVLCCDNNSAIAIAHNPMQHGRTKHMNVNYHVLRNTMQNNELKIVYYSMKEQVADILTKAQPRAKFEMFKEMLGMSKKNCEEE</sequence>
<dbReference type="InterPro" id="IPR001584">
    <property type="entry name" value="Integrase_cat-core"/>
</dbReference>
<dbReference type="InterPro" id="IPR043502">
    <property type="entry name" value="DNA/RNA_pol_sf"/>
</dbReference>
<name>A0AAV5IXW0_9ROSI</name>
<keyword evidence="3" id="KW-1185">Reference proteome</keyword>
<dbReference type="Proteomes" id="UP001054252">
    <property type="component" value="Unassembled WGS sequence"/>
</dbReference>
<dbReference type="PROSITE" id="PS50994">
    <property type="entry name" value="INTEGRASE"/>
    <property type="match status" value="1"/>
</dbReference>
<evidence type="ECO:0000259" key="1">
    <source>
        <dbReference type="PROSITE" id="PS50994"/>
    </source>
</evidence>
<dbReference type="AlphaFoldDB" id="A0AAV5IXW0"/>
<comment type="caution">
    <text evidence="2">The sequence shown here is derived from an EMBL/GenBank/DDBJ whole genome shotgun (WGS) entry which is preliminary data.</text>
</comment>
<dbReference type="InterPro" id="IPR012337">
    <property type="entry name" value="RNaseH-like_sf"/>
</dbReference>
<dbReference type="Pfam" id="PF07727">
    <property type="entry name" value="RVT_2"/>
    <property type="match status" value="1"/>
</dbReference>
<gene>
    <name evidence="2" type="ORF">SLEP1_g15904</name>
</gene>
<accession>A0AAV5IXW0</accession>
<dbReference type="GO" id="GO:0015074">
    <property type="term" value="P:DNA integration"/>
    <property type="evidence" value="ECO:0007669"/>
    <property type="project" value="InterPro"/>
</dbReference>
<dbReference type="GO" id="GO:0003676">
    <property type="term" value="F:nucleic acid binding"/>
    <property type="evidence" value="ECO:0007669"/>
    <property type="project" value="InterPro"/>
</dbReference>
<dbReference type="InterPro" id="IPR057670">
    <property type="entry name" value="SH3_retrovirus"/>
</dbReference>
<dbReference type="InterPro" id="IPR013103">
    <property type="entry name" value="RVT_2"/>
</dbReference>
<organism evidence="2 3">
    <name type="scientific">Rubroshorea leprosula</name>
    <dbReference type="NCBI Taxonomy" id="152421"/>
    <lineage>
        <taxon>Eukaryota</taxon>
        <taxon>Viridiplantae</taxon>
        <taxon>Streptophyta</taxon>
        <taxon>Embryophyta</taxon>
        <taxon>Tracheophyta</taxon>
        <taxon>Spermatophyta</taxon>
        <taxon>Magnoliopsida</taxon>
        <taxon>eudicotyledons</taxon>
        <taxon>Gunneridae</taxon>
        <taxon>Pentapetalae</taxon>
        <taxon>rosids</taxon>
        <taxon>malvids</taxon>
        <taxon>Malvales</taxon>
        <taxon>Dipterocarpaceae</taxon>
        <taxon>Rubroshorea</taxon>
    </lineage>
</organism>
<reference evidence="2 3" key="1">
    <citation type="journal article" date="2021" name="Commun. Biol.">
        <title>The genome of Shorea leprosula (Dipterocarpaceae) highlights the ecological relevance of drought in aseasonal tropical rainforests.</title>
        <authorList>
            <person name="Ng K.K.S."/>
            <person name="Kobayashi M.J."/>
            <person name="Fawcett J.A."/>
            <person name="Hatakeyama M."/>
            <person name="Paape T."/>
            <person name="Ng C.H."/>
            <person name="Ang C.C."/>
            <person name="Tnah L.H."/>
            <person name="Lee C.T."/>
            <person name="Nishiyama T."/>
            <person name="Sese J."/>
            <person name="O'Brien M.J."/>
            <person name="Copetti D."/>
            <person name="Mohd Noor M.I."/>
            <person name="Ong R.C."/>
            <person name="Putra M."/>
            <person name="Sireger I.Z."/>
            <person name="Indrioko S."/>
            <person name="Kosugi Y."/>
            <person name="Izuno A."/>
            <person name="Isagi Y."/>
            <person name="Lee S.L."/>
            <person name="Shimizu K.K."/>
        </authorList>
    </citation>
    <scope>NUCLEOTIDE SEQUENCE [LARGE SCALE GENOMIC DNA]</scope>
    <source>
        <strain evidence="2">214</strain>
    </source>
</reference>
<dbReference type="Pfam" id="PF25597">
    <property type="entry name" value="SH3_retrovirus"/>
    <property type="match status" value="1"/>
</dbReference>
<dbReference type="InterPro" id="IPR036397">
    <property type="entry name" value="RNaseH_sf"/>
</dbReference>
<dbReference type="SUPFAM" id="SSF56672">
    <property type="entry name" value="DNA/RNA polymerases"/>
    <property type="match status" value="1"/>
</dbReference>
<dbReference type="Gene3D" id="3.30.420.10">
    <property type="entry name" value="Ribonuclease H-like superfamily/Ribonuclease H"/>
    <property type="match status" value="1"/>
</dbReference>
<dbReference type="SUPFAM" id="SSF53098">
    <property type="entry name" value="Ribonuclease H-like"/>
    <property type="match status" value="1"/>
</dbReference>
<dbReference type="EMBL" id="BPVZ01000020">
    <property type="protein sequence ID" value="GKV03630.1"/>
    <property type="molecule type" value="Genomic_DNA"/>
</dbReference>
<dbReference type="PANTHER" id="PTHR11439:SF502">
    <property type="entry name" value="SECRETED RXLR EFFECTOR PROTEIN 161-LIKE"/>
    <property type="match status" value="1"/>
</dbReference>
<dbReference type="CDD" id="cd09272">
    <property type="entry name" value="RNase_HI_RT_Ty1"/>
    <property type="match status" value="1"/>
</dbReference>
<dbReference type="PANTHER" id="PTHR11439">
    <property type="entry name" value="GAG-POL-RELATED RETROTRANSPOSON"/>
    <property type="match status" value="1"/>
</dbReference>
<evidence type="ECO:0000313" key="2">
    <source>
        <dbReference type="EMBL" id="GKV03630.1"/>
    </source>
</evidence>
<feature type="domain" description="Integrase catalytic" evidence="1">
    <location>
        <begin position="94"/>
        <end position="191"/>
    </location>
</feature>
<evidence type="ECO:0000313" key="3">
    <source>
        <dbReference type="Proteomes" id="UP001054252"/>
    </source>
</evidence>
<protein>
    <recommendedName>
        <fullName evidence="1">Integrase catalytic domain-containing protein</fullName>
    </recommendedName>
</protein>
<proteinExistence type="predicted"/>